<organism evidence="2">
    <name type="scientific">Cacopsylla melanoneura</name>
    <dbReference type="NCBI Taxonomy" id="428564"/>
    <lineage>
        <taxon>Eukaryota</taxon>
        <taxon>Metazoa</taxon>
        <taxon>Ecdysozoa</taxon>
        <taxon>Arthropoda</taxon>
        <taxon>Hexapoda</taxon>
        <taxon>Insecta</taxon>
        <taxon>Pterygota</taxon>
        <taxon>Neoptera</taxon>
        <taxon>Paraneoptera</taxon>
        <taxon>Hemiptera</taxon>
        <taxon>Sternorrhyncha</taxon>
        <taxon>Psylloidea</taxon>
        <taxon>Psyllidae</taxon>
        <taxon>Psyllinae</taxon>
        <taxon>Cacopsylla</taxon>
    </lineage>
</organism>
<dbReference type="AlphaFoldDB" id="A0A8D8Q5Q4"/>
<reference evidence="2" key="1">
    <citation type="submission" date="2021-05" db="EMBL/GenBank/DDBJ databases">
        <authorList>
            <person name="Alioto T."/>
            <person name="Alioto T."/>
            <person name="Gomez Garrido J."/>
        </authorList>
    </citation>
    <scope>NUCLEOTIDE SEQUENCE</scope>
</reference>
<name>A0A8D8Q5Q4_9HEMI</name>
<feature type="compositionally biased region" description="Polar residues" evidence="1">
    <location>
        <begin position="74"/>
        <end position="91"/>
    </location>
</feature>
<dbReference type="EMBL" id="HBUF01060216">
    <property type="protein sequence ID" value="CAG6625530.1"/>
    <property type="molecule type" value="Transcribed_RNA"/>
</dbReference>
<sequence length="105" mass="11495">MNAGSCWDKCVQWSDIICKCNKPEHTCQAPSKLNGHAPTNGHVQNGDVTHRHLNGHATRPDDKQSTLSRKCVSDPNSTLKTPSKANLTSKLDASETHGSWPPFHP</sequence>
<evidence type="ECO:0000256" key="1">
    <source>
        <dbReference type="SAM" id="MobiDB-lite"/>
    </source>
</evidence>
<feature type="region of interest" description="Disordered" evidence="1">
    <location>
        <begin position="37"/>
        <end position="105"/>
    </location>
</feature>
<evidence type="ECO:0000313" key="2">
    <source>
        <dbReference type="EMBL" id="CAG6625530.1"/>
    </source>
</evidence>
<proteinExistence type="predicted"/>
<protein>
    <submittedName>
        <fullName evidence="2">Uncharacterized protein</fullName>
    </submittedName>
</protein>
<accession>A0A8D8Q5Q4</accession>